<feature type="domain" description="Serine aminopeptidase S33" evidence="2">
    <location>
        <begin position="434"/>
        <end position="577"/>
    </location>
</feature>
<dbReference type="GeneID" id="3494923"/>
<dbReference type="NCBIfam" id="TIGR01607">
    <property type="entry name" value="PST-A"/>
    <property type="match status" value="1"/>
</dbReference>
<dbReference type="InterPro" id="IPR051044">
    <property type="entry name" value="MAG_DAG_Lipase"/>
</dbReference>
<dbReference type="PANTHER" id="PTHR11614">
    <property type="entry name" value="PHOSPHOLIPASE-RELATED"/>
    <property type="match status" value="1"/>
</dbReference>
<dbReference type="InterPro" id="IPR022742">
    <property type="entry name" value="Hydrolase_4"/>
</dbReference>
<dbReference type="KEGG" id="pcb:PCHAS_0731200"/>
<feature type="compositionally biased region" description="Basic and acidic residues" evidence="1">
    <location>
        <begin position="595"/>
        <end position="873"/>
    </location>
</feature>
<feature type="region of interest" description="Disordered" evidence="1">
    <location>
        <begin position="595"/>
        <end position="880"/>
    </location>
</feature>
<dbReference type="AlphaFoldDB" id="A0A4V0K6W8"/>
<gene>
    <name evidence="3" type="ORF">PCHAS_0731200</name>
</gene>
<organism evidence="3 4">
    <name type="scientific">Plasmodium chabaudi chabaudi</name>
    <dbReference type="NCBI Taxonomy" id="31271"/>
    <lineage>
        <taxon>Eukaryota</taxon>
        <taxon>Sar</taxon>
        <taxon>Alveolata</taxon>
        <taxon>Apicomplexa</taxon>
        <taxon>Aconoidasida</taxon>
        <taxon>Haemosporida</taxon>
        <taxon>Plasmodiidae</taxon>
        <taxon>Plasmodium</taxon>
        <taxon>Plasmodium (Vinckeia)</taxon>
    </lineage>
</organism>
<dbReference type="SUPFAM" id="SSF53474">
    <property type="entry name" value="alpha/beta-Hydrolases"/>
    <property type="match status" value="1"/>
</dbReference>
<feature type="compositionally biased region" description="Polar residues" evidence="1">
    <location>
        <begin position="299"/>
        <end position="377"/>
    </location>
</feature>
<name>A0A4V0K6W8_PLACU</name>
<dbReference type="EMBL" id="LK022884">
    <property type="protein sequence ID" value="VTZ68182.1"/>
    <property type="molecule type" value="Genomic_DNA"/>
</dbReference>
<dbReference type="Pfam" id="PF12146">
    <property type="entry name" value="Hydrolase_4"/>
    <property type="match status" value="2"/>
</dbReference>
<reference evidence="3 4" key="1">
    <citation type="journal article" date="2014" name="BMC Biol.">
        <title>A comprehensive evaluation of rodent malaria parasite genomes and gene expression.</title>
        <authorList>
            <person name="Otto T.D."/>
            <person name="Bohme U."/>
            <person name="Jackson A.P."/>
            <person name="Hunt M."/>
            <person name="Franke-Fayard B."/>
            <person name="Hoeijmakers W.A."/>
            <person name="Religa A.A."/>
            <person name="Robertson L."/>
            <person name="Sanders M."/>
            <person name="Ogun S.A."/>
            <person name="Cunningham D."/>
            <person name="Erhart A."/>
            <person name="Billker O."/>
            <person name="Khan S.M."/>
            <person name="Stunnenberg H.G."/>
            <person name="Langhorne J."/>
            <person name="Holder A.A."/>
            <person name="Waters A.P."/>
            <person name="Newbold C.I."/>
            <person name="Pain A."/>
            <person name="Berriman M."/>
            <person name="Janse C.J."/>
        </authorList>
    </citation>
    <scope>NUCLEOTIDE SEQUENCE [LARGE SCALE GENOMIC DNA]</scope>
    <source>
        <strain evidence="3 4">AS</strain>
    </source>
</reference>
<keyword evidence="4" id="KW-1185">Reference proteome</keyword>
<dbReference type="Gene3D" id="3.40.50.1820">
    <property type="entry name" value="alpha/beta hydrolase"/>
    <property type="match status" value="2"/>
</dbReference>
<dbReference type="InterPro" id="IPR029058">
    <property type="entry name" value="AB_hydrolase_fold"/>
</dbReference>
<accession>A0A4V0K6W8</accession>
<evidence type="ECO:0000313" key="3">
    <source>
        <dbReference type="EMBL" id="VTZ68182.1"/>
    </source>
</evidence>
<evidence type="ECO:0000313" key="4">
    <source>
        <dbReference type="Proteomes" id="UP000071118"/>
    </source>
</evidence>
<protein>
    <submittedName>
        <fullName evidence="3">Lysophospholipase, putative</fullName>
    </submittedName>
</protein>
<feature type="compositionally biased region" description="Low complexity" evidence="1">
    <location>
        <begin position="387"/>
        <end position="401"/>
    </location>
</feature>
<dbReference type="OrthoDB" id="2498029at2759"/>
<feature type="domain" description="Serine aminopeptidase S33" evidence="2">
    <location>
        <begin position="92"/>
        <end position="146"/>
    </location>
</feature>
<sequence length="880" mass="99474">MEEIELNTDELKTTKVRKLDGDPKIGWFCNKKGLLLKTYGWIVQNASGIILLIHGLKSHTRLTFMRMNIKIPSDGGELVVDSDNYYIYKDSWIEKFNQNGYSVYALDLQGHGESQAWNNIRGSANRFDDLVDDVIDYMNYIQDQVSNESQTNDNILNNNQIQDEISNNNQIQDEISNNNQIQDEISNNNQTNDEPYDIVTTKKKRLPIYIIGHSMGGSIAIRILQLLRKEKEDDNNSGDEYDYKKCNIMLDNSTNATEINNSMVEDMINDMRDMDNLSDNSVKLISDKHCITDYENDDPGTSSASTSANMRGSTSASTSVNVGASTSASTGVNVGASTSASTSVNVGASTSASTGVNVGASTSASTSVNVGASTSANAGARPKIVKSKSNVVNANNNPKDSTSGSKTDSINNDSKGSTSEREHAKKYNLLDELNIRGCISLSGMLGLKIVGQPESFIFKYIYLPVTKLMSHLAPYRKTIAEFPYKTSQFIENVFKYDKLRYNEGITYKYLHELIKTMGQLFENAKNMPKDIPLLLIHSKDDGICNYKGSQSFHDKIDVPGKEIYLVENLNHSTTLESGNEDVLRKVLDWINSKNEDTNEAKKEEKIRKKKEKEEAKEEAKKAKEEAKKEKEEAKKAKEEEEKKAKEEAKKEKEEAKKEKEEAKKAKEEEEKKAKEEAKKEKEEAKKEKEEAKKAKEEAKKEKEEAKKAKEEEEKKAKEEAKKEKEEAKKEKEEAKKAKEEEEKKAKEEAKKEKEEAKKEKEEEEKKAKEEEKKAKEDAKKAKEEAKKAKEEDAKKAKEEEKKAKEDAKKAKEEAKKAKEEEEKRAKEEAKKAKEDAKKAKEDAKKAKEDAKKAKEEAKKAKEEEEKRAKEAPKKAKYKSR</sequence>
<dbReference type="VEuPathDB" id="PlasmoDB:PCHAS_0731200"/>
<evidence type="ECO:0000259" key="2">
    <source>
        <dbReference type="Pfam" id="PF12146"/>
    </source>
</evidence>
<feature type="region of interest" description="Disordered" evidence="1">
    <location>
        <begin position="293"/>
        <end position="423"/>
    </location>
</feature>
<proteinExistence type="predicted"/>
<dbReference type="InterPro" id="IPR006494">
    <property type="entry name" value="PST_A"/>
</dbReference>
<feature type="compositionally biased region" description="Polar residues" evidence="1">
    <location>
        <begin position="402"/>
        <end position="417"/>
    </location>
</feature>
<dbReference type="Proteomes" id="UP000071118">
    <property type="component" value="Chromosome 7"/>
</dbReference>
<dbReference type="RefSeq" id="XP_741839.2">
    <property type="nucleotide sequence ID" value="XM_736746.2"/>
</dbReference>
<evidence type="ECO:0000256" key="1">
    <source>
        <dbReference type="SAM" id="MobiDB-lite"/>
    </source>
</evidence>